<dbReference type="GO" id="GO:0006355">
    <property type="term" value="P:regulation of DNA-templated transcription"/>
    <property type="evidence" value="ECO:0007669"/>
    <property type="project" value="InterPro"/>
</dbReference>
<dbReference type="CDD" id="cd00130">
    <property type="entry name" value="PAS"/>
    <property type="match status" value="1"/>
</dbReference>
<dbReference type="InterPro" id="IPR029787">
    <property type="entry name" value="Nucleotide_cyclase"/>
</dbReference>
<dbReference type="PROSITE" id="PS50112">
    <property type="entry name" value="PAS"/>
    <property type="match status" value="1"/>
</dbReference>
<dbReference type="PANTHER" id="PTHR44757">
    <property type="entry name" value="DIGUANYLATE CYCLASE DGCP"/>
    <property type="match status" value="1"/>
</dbReference>
<feature type="domain" description="GGDEF" evidence="3">
    <location>
        <begin position="182"/>
        <end position="316"/>
    </location>
</feature>
<dbReference type="InterPro" id="IPR000160">
    <property type="entry name" value="GGDEF_dom"/>
</dbReference>
<dbReference type="InterPro" id="IPR043128">
    <property type="entry name" value="Rev_trsase/Diguanyl_cyclase"/>
</dbReference>
<dbReference type="InterPro" id="IPR000014">
    <property type="entry name" value="PAS"/>
</dbReference>
<dbReference type="SMART" id="SM00267">
    <property type="entry name" value="GGDEF"/>
    <property type="match status" value="1"/>
</dbReference>
<sequence>MEREVDARLRVEERLRDSEERFRQLFEQSADGLYVHDETGRILDCNYEACRSLGYSREEMLTLSVRDFATELISDEERAAKKGGTLWQLAMTGEPGKTVGIHVGEFWRKDGTSFPVEVTVGSISYGGRRRILGSAHDITGRKAVEERLMHQAFHDSLTGLPNRALFLDRLERALARADRERRSVTVFFMDLDDFKLVNDSLGHAAGDELLIAVAGRLQNRLRSEDTVARLGGDEFTILLQNVRGPDEATYVASRILKDFREPFGVGGCKLSVTTSIGIATSTPSGGEDPNDLLRYADEALYKAKQRGKAQYEVSDEHGPTGDN</sequence>
<dbReference type="CDD" id="cd01949">
    <property type="entry name" value="GGDEF"/>
    <property type="match status" value="1"/>
</dbReference>
<dbReference type="Gene3D" id="3.30.70.270">
    <property type="match status" value="1"/>
</dbReference>
<dbReference type="PANTHER" id="PTHR44757:SF2">
    <property type="entry name" value="BIOFILM ARCHITECTURE MAINTENANCE PROTEIN MBAA"/>
    <property type="match status" value="1"/>
</dbReference>
<evidence type="ECO:0000313" key="4">
    <source>
        <dbReference type="EMBL" id="CAA9461932.1"/>
    </source>
</evidence>
<evidence type="ECO:0000259" key="3">
    <source>
        <dbReference type="PROSITE" id="PS50887"/>
    </source>
</evidence>
<dbReference type="SUPFAM" id="SSF55785">
    <property type="entry name" value="PYP-like sensor domain (PAS domain)"/>
    <property type="match status" value="1"/>
</dbReference>
<dbReference type="Pfam" id="PF00990">
    <property type="entry name" value="GGDEF"/>
    <property type="match status" value="1"/>
</dbReference>
<dbReference type="NCBIfam" id="TIGR00229">
    <property type="entry name" value="sensory_box"/>
    <property type="match status" value="1"/>
</dbReference>
<keyword evidence="1" id="KW-0175">Coiled coil</keyword>
<accession>A0A6J4R214</accession>
<dbReference type="AlphaFoldDB" id="A0A6J4R214"/>
<dbReference type="SMART" id="SM00091">
    <property type="entry name" value="PAS"/>
    <property type="match status" value="1"/>
</dbReference>
<dbReference type="Pfam" id="PF00989">
    <property type="entry name" value="PAS"/>
    <property type="match status" value="1"/>
</dbReference>
<dbReference type="Gene3D" id="3.30.450.20">
    <property type="entry name" value="PAS domain"/>
    <property type="match status" value="1"/>
</dbReference>
<dbReference type="InterPro" id="IPR035965">
    <property type="entry name" value="PAS-like_dom_sf"/>
</dbReference>
<name>A0A6J4R214_9ACTN</name>
<evidence type="ECO:0000259" key="2">
    <source>
        <dbReference type="PROSITE" id="PS50112"/>
    </source>
</evidence>
<protein>
    <submittedName>
        <fullName evidence="4">Diguanylate cyclase/phosphodiesterase (GGDEF &amp; EAL domains) with PAS/PAC sensor(S)</fullName>
    </submittedName>
</protein>
<dbReference type="EMBL" id="CADCVE010000089">
    <property type="protein sequence ID" value="CAA9461932.1"/>
    <property type="molecule type" value="Genomic_DNA"/>
</dbReference>
<reference evidence="4" key="1">
    <citation type="submission" date="2020-02" db="EMBL/GenBank/DDBJ databases">
        <authorList>
            <person name="Meier V. D."/>
        </authorList>
    </citation>
    <scope>NUCLEOTIDE SEQUENCE</scope>
    <source>
        <strain evidence="4">AVDCRST_MAG28</strain>
    </source>
</reference>
<dbReference type="NCBIfam" id="TIGR00254">
    <property type="entry name" value="GGDEF"/>
    <property type="match status" value="1"/>
</dbReference>
<dbReference type="SUPFAM" id="SSF55073">
    <property type="entry name" value="Nucleotide cyclase"/>
    <property type="match status" value="1"/>
</dbReference>
<evidence type="ECO:0000256" key="1">
    <source>
        <dbReference type="SAM" id="Coils"/>
    </source>
</evidence>
<feature type="coiled-coil region" evidence="1">
    <location>
        <begin position="1"/>
        <end position="28"/>
    </location>
</feature>
<gene>
    <name evidence="4" type="ORF">AVDCRST_MAG28-3430</name>
</gene>
<dbReference type="FunFam" id="3.30.70.270:FF:000001">
    <property type="entry name" value="Diguanylate cyclase domain protein"/>
    <property type="match status" value="1"/>
</dbReference>
<dbReference type="InterPro" id="IPR013767">
    <property type="entry name" value="PAS_fold"/>
</dbReference>
<dbReference type="InterPro" id="IPR052155">
    <property type="entry name" value="Biofilm_reg_signaling"/>
</dbReference>
<organism evidence="4">
    <name type="scientific">uncultured Rubrobacteraceae bacterium</name>
    <dbReference type="NCBI Taxonomy" id="349277"/>
    <lineage>
        <taxon>Bacteria</taxon>
        <taxon>Bacillati</taxon>
        <taxon>Actinomycetota</taxon>
        <taxon>Rubrobacteria</taxon>
        <taxon>Rubrobacterales</taxon>
        <taxon>Rubrobacteraceae</taxon>
        <taxon>environmental samples</taxon>
    </lineage>
</organism>
<dbReference type="PROSITE" id="PS50887">
    <property type="entry name" value="GGDEF"/>
    <property type="match status" value="1"/>
</dbReference>
<proteinExistence type="predicted"/>
<feature type="domain" description="PAS" evidence="2">
    <location>
        <begin position="18"/>
        <end position="78"/>
    </location>
</feature>